<evidence type="ECO:0000313" key="2">
    <source>
        <dbReference type="EMBL" id="GLX77636.1"/>
    </source>
</evidence>
<dbReference type="PANTHER" id="PTHR43415:SF3">
    <property type="entry name" value="GNAT-FAMILY ACETYLTRANSFERASE"/>
    <property type="match status" value="1"/>
</dbReference>
<gene>
    <name evidence="2" type="ORF">tinsulaeT_09760</name>
</gene>
<dbReference type="InterPro" id="IPR016181">
    <property type="entry name" value="Acyl_CoA_acyltransferase"/>
</dbReference>
<dbReference type="SUPFAM" id="SSF55729">
    <property type="entry name" value="Acyl-CoA N-acyltransferases (Nat)"/>
    <property type="match status" value="1"/>
</dbReference>
<dbReference type="Gene3D" id="3.40.630.30">
    <property type="match status" value="1"/>
</dbReference>
<accession>A0ABQ6GP23</accession>
<sequence length="198" mass="22985">MIKIIDKQISEIYLQEITLDDISSTYVDWLNDSSINQFLETRFQKQDITSITQFVTNIINSDKEFLFTIRLKKTGHHIGNIKIGPIYFHHGIGDVSLFIGDKNFWGLGFANKAIKLISQYAFEQLKLRKLMAYSYKSNIASIKAFLKAGYLQEGVRKLHYIDNNGIPNDLIELCYFNSQYDKSYLNDLFIEKTSDKDN</sequence>
<keyword evidence="3" id="KW-1185">Reference proteome</keyword>
<evidence type="ECO:0000313" key="3">
    <source>
        <dbReference type="Proteomes" id="UP001157186"/>
    </source>
</evidence>
<organism evidence="2 3">
    <name type="scientific">Thalassotalea insulae</name>
    <dbReference type="NCBI Taxonomy" id="2056778"/>
    <lineage>
        <taxon>Bacteria</taxon>
        <taxon>Pseudomonadati</taxon>
        <taxon>Pseudomonadota</taxon>
        <taxon>Gammaproteobacteria</taxon>
        <taxon>Alteromonadales</taxon>
        <taxon>Colwelliaceae</taxon>
        <taxon>Thalassotalea</taxon>
    </lineage>
</organism>
<dbReference type="PROSITE" id="PS51186">
    <property type="entry name" value="GNAT"/>
    <property type="match status" value="1"/>
</dbReference>
<dbReference type="Proteomes" id="UP001157186">
    <property type="component" value="Unassembled WGS sequence"/>
</dbReference>
<evidence type="ECO:0000259" key="1">
    <source>
        <dbReference type="PROSITE" id="PS51186"/>
    </source>
</evidence>
<reference evidence="2 3" key="1">
    <citation type="submission" date="2023-03" db="EMBL/GenBank/DDBJ databases">
        <title>Draft genome sequence of Thalassotalea insulae KCTC 62186T.</title>
        <authorList>
            <person name="Sawabe T."/>
        </authorList>
    </citation>
    <scope>NUCLEOTIDE SEQUENCE [LARGE SCALE GENOMIC DNA]</scope>
    <source>
        <strain evidence="2 3">KCTC 62186</strain>
    </source>
</reference>
<dbReference type="PANTHER" id="PTHR43415">
    <property type="entry name" value="SPERMIDINE N(1)-ACETYLTRANSFERASE"/>
    <property type="match status" value="1"/>
</dbReference>
<dbReference type="EMBL" id="BSST01000001">
    <property type="protein sequence ID" value="GLX77636.1"/>
    <property type="molecule type" value="Genomic_DNA"/>
</dbReference>
<dbReference type="RefSeq" id="WP_284243508.1">
    <property type="nucleotide sequence ID" value="NZ_BSST01000001.1"/>
</dbReference>
<feature type="domain" description="N-acetyltransferase" evidence="1">
    <location>
        <begin position="17"/>
        <end position="177"/>
    </location>
</feature>
<dbReference type="Pfam" id="PF13302">
    <property type="entry name" value="Acetyltransf_3"/>
    <property type="match status" value="1"/>
</dbReference>
<dbReference type="InterPro" id="IPR000182">
    <property type="entry name" value="GNAT_dom"/>
</dbReference>
<proteinExistence type="predicted"/>
<protein>
    <submittedName>
        <fullName evidence="2">N-acetyltransferase</fullName>
    </submittedName>
</protein>
<comment type="caution">
    <text evidence="2">The sequence shown here is derived from an EMBL/GenBank/DDBJ whole genome shotgun (WGS) entry which is preliminary data.</text>
</comment>
<name>A0ABQ6GP23_9GAMM</name>